<organism evidence="2 3">
    <name type="scientific">Roseimaritima multifibrata</name>
    <dbReference type="NCBI Taxonomy" id="1930274"/>
    <lineage>
        <taxon>Bacteria</taxon>
        <taxon>Pseudomonadati</taxon>
        <taxon>Planctomycetota</taxon>
        <taxon>Planctomycetia</taxon>
        <taxon>Pirellulales</taxon>
        <taxon>Pirellulaceae</taxon>
        <taxon>Roseimaritima</taxon>
    </lineage>
</organism>
<dbReference type="Proteomes" id="UP000320672">
    <property type="component" value="Chromosome"/>
</dbReference>
<keyword evidence="3" id="KW-1185">Reference proteome</keyword>
<reference evidence="2 3" key="1">
    <citation type="submission" date="2019-02" db="EMBL/GenBank/DDBJ databases">
        <title>Deep-cultivation of Planctomycetes and their phenomic and genomic characterization uncovers novel biology.</title>
        <authorList>
            <person name="Wiegand S."/>
            <person name="Jogler M."/>
            <person name="Boedeker C."/>
            <person name="Pinto D."/>
            <person name="Vollmers J."/>
            <person name="Rivas-Marin E."/>
            <person name="Kohn T."/>
            <person name="Peeters S.H."/>
            <person name="Heuer A."/>
            <person name="Rast P."/>
            <person name="Oberbeckmann S."/>
            <person name="Bunk B."/>
            <person name="Jeske O."/>
            <person name="Meyerdierks A."/>
            <person name="Storesund J.E."/>
            <person name="Kallscheuer N."/>
            <person name="Luecker S."/>
            <person name="Lage O.M."/>
            <person name="Pohl T."/>
            <person name="Merkel B.J."/>
            <person name="Hornburger P."/>
            <person name="Mueller R.-W."/>
            <person name="Bruemmer F."/>
            <person name="Labrenz M."/>
            <person name="Spormann A.M."/>
            <person name="Op den Camp H."/>
            <person name="Overmann J."/>
            <person name="Amann R."/>
            <person name="Jetten M.S.M."/>
            <person name="Mascher T."/>
            <person name="Medema M.H."/>
            <person name="Devos D.P."/>
            <person name="Kaster A.-K."/>
            <person name="Ovreas L."/>
            <person name="Rohde M."/>
            <person name="Galperin M.Y."/>
            <person name="Jogler C."/>
        </authorList>
    </citation>
    <scope>NUCLEOTIDE SEQUENCE [LARGE SCALE GENOMIC DNA]</scope>
    <source>
        <strain evidence="2 3">FF011L</strain>
    </source>
</reference>
<accession>A0A517MLW7</accession>
<protein>
    <submittedName>
        <fullName evidence="2">Uncharacterized protein</fullName>
    </submittedName>
</protein>
<keyword evidence="1" id="KW-0812">Transmembrane</keyword>
<feature type="transmembrane region" description="Helical" evidence="1">
    <location>
        <begin position="79"/>
        <end position="98"/>
    </location>
</feature>
<dbReference type="RefSeq" id="WP_145354099.1">
    <property type="nucleotide sequence ID" value="NZ_CP036262.1"/>
</dbReference>
<dbReference type="EMBL" id="CP036262">
    <property type="protein sequence ID" value="QDS95873.1"/>
    <property type="molecule type" value="Genomic_DNA"/>
</dbReference>
<gene>
    <name evidence="2" type="ORF">FF011L_46740</name>
</gene>
<keyword evidence="1" id="KW-0472">Membrane</keyword>
<evidence type="ECO:0000313" key="3">
    <source>
        <dbReference type="Proteomes" id="UP000320672"/>
    </source>
</evidence>
<evidence type="ECO:0000256" key="1">
    <source>
        <dbReference type="SAM" id="Phobius"/>
    </source>
</evidence>
<keyword evidence="1" id="KW-1133">Transmembrane helix</keyword>
<evidence type="ECO:0000313" key="2">
    <source>
        <dbReference type="EMBL" id="QDS95873.1"/>
    </source>
</evidence>
<proteinExistence type="predicted"/>
<dbReference type="KEGG" id="rml:FF011L_46740"/>
<dbReference type="AlphaFoldDB" id="A0A517MLW7"/>
<sequence length="199" mass="21083" precursor="true">MQPKQPAFDSDDLLLYLLGELPTEQADELELAIGKSESLANRLSEQAELLAITGQAIAVVDPATPLPSPVSKQERRFRWVGWATACVAAGILLAVGLLNRPDSVNSRDIAANRAHAEQLAMAWMETHIPSETVLENETDLNSGATDDFPSEAMIVDSSDSLSSDSELGSDPPSWMLAALPAIDSALSAPDDSAGATDDI</sequence>
<name>A0A517MLW7_9BACT</name>